<dbReference type="InterPro" id="IPR015882">
    <property type="entry name" value="HEX_bac_N"/>
</dbReference>
<keyword evidence="2 3" id="KW-0326">Glycosidase</keyword>
<dbReference type="Pfam" id="PF07555">
    <property type="entry name" value="NAGidase"/>
    <property type="match status" value="1"/>
</dbReference>
<sequence length="917" mass="98130">MLRLASALLVLLPYSPPAQAEPPPISSPPGLPAIVPAPQSMRATSISPSSGFSLADDFVTYVDGPEAAQALRDLRVDGPAGLPPGGYVLTIGETAGRKIIAIDGVDAAGTFYAQQTLRQLQQAKSVPGLVIRDFPAFGLRGGMESFYGTPWSQADLLRHLDWLGAHRMNAFQYTVSGDPHTSDVRWRDPYPAAELARFEEAIARARQNHVEFIYRINPESNVSPQHGICHASRSDLDKLVARYQQLYDVGERTFSIGWDDVNGRFVCDLDIQTFGTGPTALADAQTSVLKHVYSHFITQRPGAKLVTVPTEYWGTGSSPYRTRFAEQVPADVPIFWTGREVVSPTITAAELAQAEQAFGGRKLLIFDNYPVNDFAPTQQHLGPLVGRDPALAGSALGILANEMQEAEASLLSLYTVADYAWNPSAYDAQASWARSLQEFGGTAYPALRTYAEASTASPLHPESAPIAPLAKAFQQAWRTGGDLGPSGDALLAELAKVKVAPQQLRETLANPSFLRDSEGWFVALEGRATAAEHVVRGLRAKAAGDLATYRAERRAMGLALAQGNKFGRVVTPGVFDELTDLMAAPRGAPVIRHDSGAMSIFARGSNGRLRTAWQRTTGSNWEPFTDLAGITMHGQPEVLADRAGLMAAFVRGSDDRLWMARQNSAGTAWGAWSKISEGVVTDSPTVVQADDGGFSVFARGANGQLWTVWQLADGWSSLVPLPGITMLGKPEVVVGQNGVMTAVVRGSDNQVWVNKQRGPGTDWIGWIPLGGSTVDNPRLAATYDGGYSVFIRGTDGRLQTSWQTSYDGPWHAFVAIGGITMTGPPEVVVGNNGAIQAYVLGSDRRIWTAWQKHAGDNWSHWATVVEAFTGAGGAPAAVDSAAGAVSLFGLGLDGRVRTAWQTGAGSGWTGWADLGAP</sequence>
<dbReference type="Gene3D" id="3.30.379.10">
    <property type="entry name" value="Chitobiase/beta-hexosaminidase domain 2-like"/>
    <property type="match status" value="1"/>
</dbReference>
<reference evidence="6 7" key="1">
    <citation type="submission" date="2024-09" db="EMBL/GenBank/DDBJ databases">
        <authorList>
            <person name="Sun Q."/>
            <person name="Mori K."/>
        </authorList>
    </citation>
    <scope>NUCLEOTIDE SEQUENCE [LARGE SCALE GENOMIC DNA]</scope>
    <source>
        <strain evidence="6 7">CGMCC 1.15906</strain>
    </source>
</reference>
<dbReference type="Gene3D" id="2.120.10.70">
    <property type="entry name" value="Fucose-specific lectin"/>
    <property type="match status" value="2"/>
</dbReference>
<gene>
    <name evidence="6" type="ORF">ACFFGN_13880</name>
</gene>
<comment type="caution">
    <text evidence="6">The sequence shown here is derived from an EMBL/GenBank/DDBJ whole genome shotgun (WGS) entry which is preliminary data.</text>
</comment>
<dbReference type="PANTHER" id="PTHR13170">
    <property type="entry name" value="O-GLCNACASE"/>
    <property type="match status" value="1"/>
</dbReference>
<dbReference type="CDD" id="cd22954">
    <property type="entry name" value="PLL_lectin"/>
    <property type="match status" value="1"/>
</dbReference>
<feature type="domain" description="GH84" evidence="5">
    <location>
        <begin position="138"/>
        <end position="424"/>
    </location>
</feature>
<organism evidence="6 7">
    <name type="scientific">Kribbella deserti</name>
    <dbReference type="NCBI Taxonomy" id="1926257"/>
    <lineage>
        <taxon>Bacteria</taxon>
        <taxon>Bacillati</taxon>
        <taxon>Actinomycetota</taxon>
        <taxon>Actinomycetes</taxon>
        <taxon>Propionibacteriales</taxon>
        <taxon>Kribbellaceae</taxon>
        <taxon>Kribbella</taxon>
    </lineage>
</organism>
<dbReference type="Proteomes" id="UP001589890">
    <property type="component" value="Unassembled WGS sequence"/>
</dbReference>
<dbReference type="Pfam" id="PF21774">
    <property type="entry name" value="NagJ_C"/>
    <property type="match status" value="1"/>
</dbReference>
<feature type="signal peptide" evidence="4">
    <location>
        <begin position="1"/>
        <end position="20"/>
    </location>
</feature>
<dbReference type="SUPFAM" id="SSF55545">
    <property type="entry name" value="beta-N-acetylhexosaminidase-like domain"/>
    <property type="match status" value="1"/>
</dbReference>
<dbReference type="PANTHER" id="PTHR13170:SF16">
    <property type="entry name" value="PROTEIN O-GLCNACASE"/>
    <property type="match status" value="1"/>
</dbReference>
<feature type="chain" id="PRO_5045651867" evidence="4">
    <location>
        <begin position="21"/>
        <end position="917"/>
    </location>
</feature>
<keyword evidence="4" id="KW-0732">Signal</keyword>
<dbReference type="SUPFAM" id="SSF51445">
    <property type="entry name" value="(Trans)glycosidases"/>
    <property type="match status" value="1"/>
</dbReference>
<dbReference type="Pfam" id="PF02838">
    <property type="entry name" value="Glyco_hydro_20b"/>
    <property type="match status" value="1"/>
</dbReference>
<evidence type="ECO:0000256" key="1">
    <source>
        <dbReference type="ARBA" id="ARBA00022801"/>
    </source>
</evidence>
<dbReference type="InterPro" id="IPR051822">
    <property type="entry name" value="Glycosyl_Hydrolase_84"/>
</dbReference>
<dbReference type="Gene3D" id="3.20.20.80">
    <property type="entry name" value="Glycosidases"/>
    <property type="match status" value="1"/>
</dbReference>
<keyword evidence="7" id="KW-1185">Reference proteome</keyword>
<dbReference type="InterPro" id="IPR017853">
    <property type="entry name" value="GH"/>
</dbReference>
<protein>
    <submittedName>
        <fullName evidence="6">Beta-N-acetylglucosaminidase domain-containing protein</fullName>
    </submittedName>
</protein>
<feature type="active site" description="Proton donor" evidence="3">
    <location>
        <position position="260"/>
    </location>
</feature>
<evidence type="ECO:0000313" key="7">
    <source>
        <dbReference type="Proteomes" id="UP001589890"/>
    </source>
</evidence>
<comment type="similarity">
    <text evidence="3">Belongs to the glycosyl hydrolase 84 family.</text>
</comment>
<dbReference type="InterPro" id="IPR029018">
    <property type="entry name" value="Hex-like_dom2"/>
</dbReference>
<dbReference type="Gene3D" id="1.20.58.460">
    <property type="entry name" value="Hyaluronidase post-catalytic domain-like"/>
    <property type="match status" value="1"/>
</dbReference>
<evidence type="ECO:0000256" key="2">
    <source>
        <dbReference type="ARBA" id="ARBA00023295"/>
    </source>
</evidence>
<dbReference type="EMBL" id="JBHLTC010000018">
    <property type="protein sequence ID" value="MFC0625163.1"/>
    <property type="molecule type" value="Genomic_DNA"/>
</dbReference>
<dbReference type="InterPro" id="IPR011496">
    <property type="entry name" value="O-GlcNAcase_cat"/>
</dbReference>
<dbReference type="SUPFAM" id="SSF89372">
    <property type="entry name" value="Fucose-specific lectin"/>
    <property type="match status" value="2"/>
</dbReference>
<evidence type="ECO:0000313" key="6">
    <source>
        <dbReference type="EMBL" id="MFC0625163.1"/>
    </source>
</evidence>
<dbReference type="SUPFAM" id="SSF140657">
    <property type="entry name" value="Hyaluronidase post-catalytic domain-like"/>
    <property type="match status" value="1"/>
</dbReference>
<accession>A0ABV6QKP5</accession>
<evidence type="ECO:0000259" key="5">
    <source>
        <dbReference type="PROSITE" id="PS52009"/>
    </source>
</evidence>
<evidence type="ECO:0000256" key="4">
    <source>
        <dbReference type="SAM" id="SignalP"/>
    </source>
</evidence>
<dbReference type="Pfam" id="PF26607">
    <property type="entry name" value="DUF8189"/>
    <property type="match status" value="2"/>
</dbReference>
<dbReference type="InterPro" id="IPR058502">
    <property type="entry name" value="PLL-like_beta-prop"/>
</dbReference>
<evidence type="ECO:0000256" key="3">
    <source>
        <dbReference type="PROSITE-ProRule" id="PRU01353"/>
    </source>
</evidence>
<dbReference type="InterPro" id="IPR049019">
    <property type="entry name" value="NagJ-like_helical"/>
</dbReference>
<dbReference type="PROSITE" id="PS52009">
    <property type="entry name" value="GH84"/>
    <property type="match status" value="1"/>
</dbReference>
<proteinExistence type="inferred from homology"/>
<keyword evidence="1 3" id="KW-0378">Hydrolase</keyword>
<name>A0ABV6QKP5_9ACTN</name>
<dbReference type="RefSeq" id="WP_380047295.1">
    <property type="nucleotide sequence ID" value="NZ_JBHLTC010000018.1"/>
</dbReference>